<organism evidence="3 4">
    <name type="scientific">Dactylosporangium sucinum</name>
    <dbReference type="NCBI Taxonomy" id="1424081"/>
    <lineage>
        <taxon>Bacteria</taxon>
        <taxon>Bacillati</taxon>
        <taxon>Actinomycetota</taxon>
        <taxon>Actinomycetes</taxon>
        <taxon>Micromonosporales</taxon>
        <taxon>Micromonosporaceae</taxon>
        <taxon>Dactylosporangium</taxon>
    </lineage>
</organism>
<dbReference type="InterPro" id="IPR013783">
    <property type="entry name" value="Ig-like_fold"/>
</dbReference>
<evidence type="ECO:0000313" key="3">
    <source>
        <dbReference type="EMBL" id="GGM16822.1"/>
    </source>
</evidence>
<dbReference type="AlphaFoldDB" id="A0A917TAW6"/>
<gene>
    <name evidence="3" type="ORF">GCM10007977_017600</name>
</gene>
<dbReference type="SUPFAM" id="SSF81296">
    <property type="entry name" value="E set domains"/>
    <property type="match status" value="1"/>
</dbReference>
<reference evidence="3" key="2">
    <citation type="submission" date="2020-09" db="EMBL/GenBank/DDBJ databases">
        <authorList>
            <person name="Sun Q."/>
            <person name="Ohkuma M."/>
        </authorList>
    </citation>
    <scope>NUCLEOTIDE SEQUENCE</scope>
    <source>
        <strain evidence="3">JCM 19831</strain>
    </source>
</reference>
<dbReference type="SMART" id="SM00429">
    <property type="entry name" value="IPT"/>
    <property type="match status" value="1"/>
</dbReference>
<evidence type="ECO:0000256" key="1">
    <source>
        <dbReference type="SAM" id="SignalP"/>
    </source>
</evidence>
<dbReference type="InterPro" id="IPR014756">
    <property type="entry name" value="Ig_E-set"/>
</dbReference>
<protein>
    <recommendedName>
        <fullName evidence="2">IPT/TIG domain-containing protein</fullName>
    </recommendedName>
</protein>
<keyword evidence="1" id="KW-0732">Signal</keyword>
<accession>A0A917TAW6</accession>
<dbReference type="GO" id="GO:0005975">
    <property type="term" value="P:carbohydrate metabolic process"/>
    <property type="evidence" value="ECO:0007669"/>
    <property type="project" value="UniProtKB-ARBA"/>
</dbReference>
<proteinExistence type="predicted"/>
<dbReference type="InterPro" id="IPR002909">
    <property type="entry name" value="IPT_dom"/>
</dbReference>
<comment type="caution">
    <text evidence="3">The sequence shown here is derived from an EMBL/GenBank/DDBJ whole genome shotgun (WGS) entry which is preliminary data.</text>
</comment>
<evidence type="ECO:0000259" key="2">
    <source>
        <dbReference type="SMART" id="SM00429"/>
    </source>
</evidence>
<sequence>MQVSKRLPDGRPAARAAVVLGLVAAGLVATATPSFAAFDPITTVTPAHGPSGGGNSISLTPTTAATFTGASNTVTVQFSFVACAATLPGQTPITSSAGAVTAGVVQAATGSVSGNNWTVTVPSTLILPPDVTAATSFYVCVYDGDTLGDAGIAETATAAYKVSPSIMPNPASGASGGGYSIDVTTSNPIFTPFSPSTYTVQFQAKTTTAPVCAATPQSASAPTASSASTMTGGVVNVPAANLQVPTSRSLKILVPTTMIQPYLTVLPTVTSSDFNICVYASSALVAETAPSVPFNLSGNVALSAQSGSTAGGNALTLTAAGPIFTTGNTYYVQLQSSTSHPNCDATYATTGSPVNPAQGTTRLISTSKLAVTLPAPVTAGSYNVCVYDSNTATTGQHLVAQAFNYYSAGAIPTIVSVSPATGPAQGGSTISVTGTNLPTAAGAMTASVGGTPMTILTQSATNFTAVTPPHAPGANFSISITLTNGPTYEGKNLFTFTNGITISPATAPNSKLTATDIDIAGVGFSDMTFAAAGVVDPNSSKSHVYLVKGAYDPKAGNPATTKTNGQVAECVDVLVISDTNLICSLYTAGNGPMATNAGRVMTGCTAVTTTATTVAVGAGCSFNPSDVGLTITGAGIPAATTVSAVSATGAATINKAITANITAVTPLVLSAATTKVIPDAVSTFSVNAKKITTTAATFAATDLGKPIYGPNIPAGSVITEVTDSKNILISGTMIANVAASATAPVFMVPGGPVPNGTYTLTVVSNGIINAATVTPAVTPPYVQSIISSGSTFTVADYN</sequence>
<dbReference type="Gene3D" id="2.60.40.10">
    <property type="entry name" value="Immunoglobulins"/>
    <property type="match status" value="1"/>
</dbReference>
<dbReference type="RefSeq" id="WP_190249244.1">
    <property type="nucleotide sequence ID" value="NZ_BMPI01000007.1"/>
</dbReference>
<dbReference type="CDD" id="cd00603">
    <property type="entry name" value="IPT_PCSR"/>
    <property type="match status" value="1"/>
</dbReference>
<keyword evidence="4" id="KW-1185">Reference proteome</keyword>
<dbReference type="EMBL" id="BMPI01000007">
    <property type="protein sequence ID" value="GGM16822.1"/>
    <property type="molecule type" value="Genomic_DNA"/>
</dbReference>
<evidence type="ECO:0000313" key="4">
    <source>
        <dbReference type="Proteomes" id="UP000642070"/>
    </source>
</evidence>
<feature type="chain" id="PRO_5037642940" description="IPT/TIG domain-containing protein" evidence="1">
    <location>
        <begin position="37"/>
        <end position="798"/>
    </location>
</feature>
<dbReference type="Proteomes" id="UP000642070">
    <property type="component" value="Unassembled WGS sequence"/>
</dbReference>
<name>A0A917TAW6_9ACTN</name>
<dbReference type="Pfam" id="PF01833">
    <property type="entry name" value="TIG"/>
    <property type="match status" value="1"/>
</dbReference>
<reference evidence="3" key="1">
    <citation type="journal article" date="2014" name="Int. J. Syst. Evol. Microbiol.">
        <title>Complete genome sequence of Corynebacterium casei LMG S-19264T (=DSM 44701T), isolated from a smear-ripened cheese.</title>
        <authorList>
            <consortium name="US DOE Joint Genome Institute (JGI-PGF)"/>
            <person name="Walter F."/>
            <person name="Albersmeier A."/>
            <person name="Kalinowski J."/>
            <person name="Ruckert C."/>
        </authorList>
    </citation>
    <scope>NUCLEOTIDE SEQUENCE</scope>
    <source>
        <strain evidence="3">JCM 19831</strain>
    </source>
</reference>
<feature type="domain" description="IPT/TIG" evidence="2">
    <location>
        <begin position="411"/>
        <end position="497"/>
    </location>
</feature>
<feature type="signal peptide" evidence="1">
    <location>
        <begin position="1"/>
        <end position="36"/>
    </location>
</feature>